<dbReference type="EMBL" id="CM046113">
    <property type="protein sequence ID" value="KAI8420736.1"/>
    <property type="molecule type" value="Genomic_DNA"/>
</dbReference>
<protein>
    <submittedName>
        <fullName evidence="1">Uncharacterized protein</fullName>
    </submittedName>
</protein>
<sequence>MKRSYLKDEIALISNLVKEKKVQDKNDVRAFFKLFVFREEPNEMINAYKHFLFIVVLVFKVDVLRCACRPAVSKFKIQNSNDLFSAIDADYYYNSLRSSDCYTLEGEKACRAHCGELDMMCHRGRCYCEKKRAAPSKPRLEILILDDPIQVKYDGSKGPKVEVHETENENTFLNELNLRPSLRHHIAHFCPNLDIARQCIRKCMKSGKPAFCGKDHYCYCGHKYTPHDKNSVANADEVYRNFQDLYEKYFGKKPAEEETIVESQN</sequence>
<reference evidence="1 2" key="1">
    <citation type="journal article" date="2022" name="Genome Biol. Evol.">
        <title>The Spruce Budworm Genome: Reconstructing the Evolutionary History of Antifreeze Proteins.</title>
        <authorList>
            <person name="Beliveau C."/>
            <person name="Gagne P."/>
            <person name="Picq S."/>
            <person name="Vernygora O."/>
            <person name="Keeling C.I."/>
            <person name="Pinkney K."/>
            <person name="Doucet D."/>
            <person name="Wen F."/>
            <person name="Johnston J.S."/>
            <person name="Maaroufi H."/>
            <person name="Boyle B."/>
            <person name="Laroche J."/>
            <person name="Dewar K."/>
            <person name="Juretic N."/>
            <person name="Blackburn G."/>
            <person name="Nisole A."/>
            <person name="Brunet B."/>
            <person name="Brandao M."/>
            <person name="Lumley L."/>
            <person name="Duan J."/>
            <person name="Quan G."/>
            <person name="Lucarotti C.J."/>
            <person name="Roe A.D."/>
            <person name="Sperling F.A.H."/>
            <person name="Levesque R.C."/>
            <person name="Cusson M."/>
        </authorList>
    </citation>
    <scope>NUCLEOTIDE SEQUENCE [LARGE SCALE GENOMIC DNA]</scope>
    <source>
        <strain evidence="1">Glfc:IPQL:Cfum</strain>
    </source>
</reference>
<dbReference type="Proteomes" id="UP001064048">
    <property type="component" value="Chromosome 13"/>
</dbReference>
<evidence type="ECO:0000313" key="1">
    <source>
        <dbReference type="EMBL" id="KAI8420736.1"/>
    </source>
</evidence>
<name>A0ACC0J9G7_CHOFU</name>
<gene>
    <name evidence="1" type="ORF">MSG28_007959</name>
</gene>
<evidence type="ECO:0000313" key="2">
    <source>
        <dbReference type="Proteomes" id="UP001064048"/>
    </source>
</evidence>
<proteinExistence type="predicted"/>
<comment type="caution">
    <text evidence="1">The sequence shown here is derived from an EMBL/GenBank/DDBJ whole genome shotgun (WGS) entry which is preliminary data.</text>
</comment>
<keyword evidence="2" id="KW-1185">Reference proteome</keyword>
<organism evidence="1 2">
    <name type="scientific">Choristoneura fumiferana</name>
    <name type="common">Spruce budworm moth</name>
    <name type="synonym">Archips fumiferana</name>
    <dbReference type="NCBI Taxonomy" id="7141"/>
    <lineage>
        <taxon>Eukaryota</taxon>
        <taxon>Metazoa</taxon>
        <taxon>Ecdysozoa</taxon>
        <taxon>Arthropoda</taxon>
        <taxon>Hexapoda</taxon>
        <taxon>Insecta</taxon>
        <taxon>Pterygota</taxon>
        <taxon>Neoptera</taxon>
        <taxon>Endopterygota</taxon>
        <taxon>Lepidoptera</taxon>
        <taxon>Glossata</taxon>
        <taxon>Ditrysia</taxon>
        <taxon>Tortricoidea</taxon>
        <taxon>Tortricidae</taxon>
        <taxon>Tortricinae</taxon>
        <taxon>Choristoneura</taxon>
    </lineage>
</organism>
<accession>A0ACC0J9G7</accession>